<dbReference type="EMBL" id="AP023099">
    <property type="protein sequence ID" value="BCE91629.1"/>
    <property type="molecule type" value="Genomic_DNA"/>
</dbReference>
<organism evidence="1">
    <name type="scientific">Bradyrhizobium diazoefficiens</name>
    <dbReference type="NCBI Taxonomy" id="1355477"/>
    <lineage>
        <taxon>Bacteria</taxon>
        <taxon>Pseudomonadati</taxon>
        <taxon>Pseudomonadota</taxon>
        <taxon>Alphaproteobacteria</taxon>
        <taxon>Hyphomicrobiales</taxon>
        <taxon>Nitrobacteraceae</taxon>
        <taxon>Bradyrhizobium</taxon>
    </lineage>
</organism>
<dbReference type="AlphaFoldDB" id="A0A809XT83"/>
<reference evidence="4" key="1">
    <citation type="submission" date="2020-05" db="EMBL/GenBank/DDBJ databases">
        <title>Complete genome sequence of Bradyrhizobium diazoefficiens XF10 isolated from soybean nodule.</title>
        <authorList>
            <person name="Noda R."/>
            <person name="Kakizaki K."/>
            <person name="Minamisawa K."/>
        </authorList>
    </citation>
    <scope>NUCLEOTIDE SEQUENCE</scope>
    <source>
        <strain evidence="4">XF10</strain>
    </source>
</reference>
<dbReference type="EMBL" id="AP023097">
    <property type="protein sequence ID" value="BCE75046.1"/>
    <property type="molecule type" value="Genomic_DNA"/>
</dbReference>
<reference evidence="1" key="2">
    <citation type="submission" date="2020-05" db="EMBL/GenBank/DDBJ databases">
        <title>Complete genome sequence of Bradyrhizobium diazoefficiens XF2 isolated from soybean nodule.</title>
        <authorList>
            <person name="Noda R."/>
            <person name="Kakizaki K."/>
            <person name="Minamisawa K."/>
        </authorList>
    </citation>
    <scope>NUCLEOTIDE SEQUENCE</scope>
    <source>
        <strain evidence="1">XF2</strain>
    </source>
</reference>
<evidence type="ECO:0000313" key="4">
    <source>
        <dbReference type="EMBL" id="BCE91629.1"/>
    </source>
</evidence>
<protein>
    <submittedName>
        <fullName evidence="1">Uncharacterized protein</fullName>
    </submittedName>
</protein>
<evidence type="ECO:0000313" key="3">
    <source>
        <dbReference type="EMBL" id="BCE75046.1"/>
    </source>
</evidence>
<evidence type="ECO:0000313" key="2">
    <source>
        <dbReference type="EMBL" id="BCE39399.1"/>
    </source>
</evidence>
<name>A0A809XT83_9BRAD</name>
<reference evidence="2" key="3">
    <citation type="submission" date="2020-05" db="EMBL/GenBank/DDBJ databases">
        <title>Complete genome sequence of Bradyrhizobium diazoefficiens XF3 isolated from soybean nodule.</title>
        <authorList>
            <person name="Noda R."/>
            <person name="Kakizaki K."/>
            <person name="Minamisawa K."/>
        </authorList>
    </citation>
    <scope>NUCLEOTIDE SEQUENCE</scope>
    <source>
        <strain evidence="2">XF3</strain>
    </source>
</reference>
<reference evidence="3" key="4">
    <citation type="submission" date="2020-05" db="EMBL/GenBank/DDBJ databases">
        <title>Complete genome sequence of Bradyrhizobium diazoefficiens XF8 isolated from soybean nodule.</title>
        <authorList>
            <person name="Noda R."/>
            <person name="Kakizaki K."/>
            <person name="Minamisawa K."/>
        </authorList>
    </citation>
    <scope>NUCLEOTIDE SEQUENCE</scope>
    <source>
        <strain evidence="3">XF8</strain>
    </source>
</reference>
<evidence type="ECO:0000313" key="1">
    <source>
        <dbReference type="EMBL" id="BCE30674.1"/>
    </source>
</evidence>
<proteinExistence type="predicted"/>
<dbReference type="EMBL" id="AP023093">
    <property type="protein sequence ID" value="BCE39399.1"/>
    <property type="molecule type" value="Genomic_DNA"/>
</dbReference>
<accession>A0A809XT83</accession>
<sequence>MGFGVMYWEGLIMASVEQLRRRDGVNLVQLEADIASVRAGSSIASIALPDYVEHTEGVTRVGALSAEAVVRDYESAAKEIEAMGAELIDAAQKCEALTAQVHDAIAFMRETAAGYREEGRKIFKRIEECALFTEDVRRTCEEVKRRMKDVSVGEAPDPDEELAMPERELTGIAAKVSVCEVR</sequence>
<dbReference type="EMBL" id="AP023092">
    <property type="protein sequence ID" value="BCE30674.1"/>
    <property type="molecule type" value="Genomic_DNA"/>
</dbReference>
<gene>
    <name evidence="4" type="ORF">XF10B_44270</name>
    <name evidence="1" type="ORF">XF2B_44430</name>
    <name evidence="2" type="ORF">XF3B_44300</name>
    <name evidence="3" type="ORF">XF8B_51570</name>
</gene>